<dbReference type="Proteomes" id="UP001304300">
    <property type="component" value="Chromosome"/>
</dbReference>
<protein>
    <submittedName>
        <fullName evidence="2">HEAT repeat domain-containing protein</fullName>
    </submittedName>
</protein>
<sequence length="636" mass="68760">MNKKTISLLVAFAFACNAFAVDVAEIVKQLDSNDYKARMVAREELKNAMATASSPGTDPTELVSLQGEVINYLGSFQPQSTRLWMIRMLELFGNEDAAEPLNRLLNDSDDTVNDAARKALGAIPGSQATKYLEAALSSAPIDQKSEYINALVYRGDEASAKTIAVWLTSKDESLAIQAAQGLGKLGTVEAIPLLLSTSKTATPAAKIVMEGALLDIGVDADTAYQLAGTGANASIRAGAFAELTKQDSVRAMKALSAIRNDPAFLGRPAILREAMAIGPEAMQLSLVSDLPNMTFEDQVVILGAISDYSLTQFEPQVIALLAGASGNLQKAVISTLGVIGGDQSYDPIYQAYLASPSDKNITYAFASLKAPSTDAQLLETVKSGDVSGQVAALKILQLRNTPGVMELTNQFASPDNDDQLRQTAFKSMEKIGNVESARIMLSLIENNDPLTRQIQGSLKKLSVRLEEPDYLWEEIYSPALENAEDDKTRENIIIILDGVAGKESLNYVKGLIADDSSSLRPIALRSLQRWPNIDAGQIWFGMMTADGVSDSDFATAQKGLKRVLTSSSVKGPEDQRVKLAAEVIQNDSSSTEFKETILSGFKKPKWNQKKHIKKHFQPLLEDQEIAVTVQSIIDKC</sequence>
<dbReference type="AlphaFoldDB" id="A0AAQ3L656"/>
<dbReference type="PROSITE" id="PS51257">
    <property type="entry name" value="PROKAR_LIPOPROTEIN"/>
    <property type="match status" value="1"/>
</dbReference>
<feature type="signal peptide" evidence="1">
    <location>
        <begin position="1"/>
        <end position="20"/>
    </location>
</feature>
<evidence type="ECO:0000256" key="1">
    <source>
        <dbReference type="SAM" id="SignalP"/>
    </source>
</evidence>
<dbReference type="InterPro" id="IPR016024">
    <property type="entry name" value="ARM-type_fold"/>
</dbReference>
<name>A0AAQ3L656_9BACT</name>
<dbReference type="InterPro" id="IPR004155">
    <property type="entry name" value="PBS_lyase_HEAT"/>
</dbReference>
<dbReference type="EMBL" id="CP136920">
    <property type="protein sequence ID" value="WOO40199.1"/>
    <property type="molecule type" value="Genomic_DNA"/>
</dbReference>
<feature type="chain" id="PRO_5042986167" evidence="1">
    <location>
        <begin position="21"/>
        <end position="636"/>
    </location>
</feature>
<organism evidence="2 3">
    <name type="scientific">Rubellicoccus peritrichatus</name>
    <dbReference type="NCBI Taxonomy" id="3080537"/>
    <lineage>
        <taxon>Bacteria</taxon>
        <taxon>Pseudomonadati</taxon>
        <taxon>Verrucomicrobiota</taxon>
        <taxon>Opitutia</taxon>
        <taxon>Puniceicoccales</taxon>
        <taxon>Cerasicoccaceae</taxon>
        <taxon>Rubellicoccus</taxon>
    </lineage>
</organism>
<dbReference type="Gene3D" id="1.25.10.10">
    <property type="entry name" value="Leucine-rich Repeat Variant"/>
    <property type="match status" value="2"/>
</dbReference>
<proteinExistence type="predicted"/>
<dbReference type="SUPFAM" id="SSF48371">
    <property type="entry name" value="ARM repeat"/>
    <property type="match status" value="2"/>
</dbReference>
<dbReference type="Pfam" id="PF13646">
    <property type="entry name" value="HEAT_2"/>
    <property type="match status" value="1"/>
</dbReference>
<reference evidence="2 3" key="1">
    <citation type="submission" date="2023-10" db="EMBL/GenBank/DDBJ databases">
        <title>Rubellicoccus peritrichatus gen. nov., sp. nov., isolated from an algae of coral reef tank.</title>
        <authorList>
            <person name="Luo J."/>
        </authorList>
    </citation>
    <scope>NUCLEOTIDE SEQUENCE [LARGE SCALE GENOMIC DNA]</scope>
    <source>
        <strain evidence="2 3">CR14</strain>
    </source>
</reference>
<keyword evidence="1" id="KW-0732">Signal</keyword>
<dbReference type="Pfam" id="PF03130">
    <property type="entry name" value="HEAT_PBS"/>
    <property type="match status" value="1"/>
</dbReference>
<gene>
    <name evidence="2" type="ORF">RZN69_16380</name>
</gene>
<dbReference type="RefSeq" id="WP_317832345.1">
    <property type="nucleotide sequence ID" value="NZ_CP136920.1"/>
</dbReference>
<evidence type="ECO:0000313" key="3">
    <source>
        <dbReference type="Proteomes" id="UP001304300"/>
    </source>
</evidence>
<keyword evidence="3" id="KW-1185">Reference proteome</keyword>
<dbReference type="InterPro" id="IPR011989">
    <property type="entry name" value="ARM-like"/>
</dbReference>
<dbReference type="KEGG" id="puo:RZN69_16380"/>
<accession>A0AAQ3L656</accession>
<evidence type="ECO:0000313" key="2">
    <source>
        <dbReference type="EMBL" id="WOO40199.1"/>
    </source>
</evidence>